<dbReference type="NCBIfam" id="NF003989">
    <property type="entry name" value="PRK05472.1-3"/>
    <property type="match status" value="1"/>
</dbReference>
<keyword evidence="5 7" id="KW-0238">DNA-binding</keyword>
<comment type="function">
    <text evidence="7">Modulates transcription in response to changes in cellular NADH/NAD(+) redox state.</text>
</comment>
<dbReference type="NCBIfam" id="NF003991">
    <property type="entry name" value="PRK05472.1-5"/>
    <property type="match status" value="1"/>
</dbReference>
<feature type="DNA-binding region" description="H-T-H motif" evidence="7">
    <location>
        <begin position="20"/>
        <end position="59"/>
    </location>
</feature>
<dbReference type="EMBL" id="JQBS01000035">
    <property type="protein sequence ID" value="KRN54585.1"/>
    <property type="molecule type" value="Genomic_DNA"/>
</dbReference>
<feature type="binding site" evidence="7">
    <location>
        <begin position="94"/>
        <end position="99"/>
    </location>
    <ligand>
        <name>NAD(+)</name>
        <dbReference type="ChEBI" id="CHEBI:57540"/>
    </ligand>
</feature>
<keyword evidence="10" id="KW-1185">Reference proteome</keyword>
<dbReference type="Gene3D" id="1.10.10.10">
    <property type="entry name" value="Winged helix-like DNA-binding domain superfamily/Winged helix DNA-binding domain"/>
    <property type="match status" value="1"/>
</dbReference>
<dbReference type="PANTHER" id="PTHR35786">
    <property type="entry name" value="REDOX-SENSING TRANSCRIPTIONAL REPRESSOR REX"/>
    <property type="match status" value="1"/>
</dbReference>
<evidence type="ECO:0000256" key="7">
    <source>
        <dbReference type="HAMAP-Rule" id="MF_01131"/>
    </source>
</evidence>
<keyword evidence="1 7" id="KW-0963">Cytoplasm</keyword>
<dbReference type="Pfam" id="PF02629">
    <property type="entry name" value="CoA_binding"/>
    <property type="match status" value="1"/>
</dbReference>
<sequence length="218" mass="24283">MVKKLETVQLPKATAKRLPLYYRYLKTLEDSGVKRIKSKEFSALTQVPSTTIRRDFSHFGELGRSGYGYDVDHVIEVFDQILNVNKLTKVAIVGVGNLGKALLANNFRRDENLKIACGFEKDEAQCGEVLSGIPIYSIDEMAEIIQEEGINTAISTVPSQYSQEAIDSLVAAGVTAILNFAPGRVSAPPEVDIRYIDLTTELLTLIYFNEHLREKVEI</sequence>
<accession>A0A0R2HNY1</accession>
<keyword evidence="3 7" id="KW-0805">Transcription regulation</keyword>
<evidence type="ECO:0000313" key="9">
    <source>
        <dbReference type="EMBL" id="KRN54585.1"/>
    </source>
</evidence>
<comment type="similarity">
    <text evidence="7">Belongs to the transcriptional regulatory Rex family.</text>
</comment>
<evidence type="ECO:0000256" key="6">
    <source>
        <dbReference type="ARBA" id="ARBA00023163"/>
    </source>
</evidence>
<evidence type="ECO:0000256" key="3">
    <source>
        <dbReference type="ARBA" id="ARBA00023015"/>
    </source>
</evidence>
<protein>
    <recommendedName>
        <fullName evidence="7">Redox-sensing transcriptional repressor Rex</fullName>
    </recommendedName>
</protein>
<dbReference type="eggNOG" id="COG2344">
    <property type="taxonomic scope" value="Bacteria"/>
</dbReference>
<dbReference type="PANTHER" id="PTHR35786:SF1">
    <property type="entry name" value="REDOX-SENSING TRANSCRIPTIONAL REPRESSOR REX 1"/>
    <property type="match status" value="1"/>
</dbReference>
<dbReference type="NCBIfam" id="NF003995">
    <property type="entry name" value="PRK05472.2-4"/>
    <property type="match status" value="1"/>
</dbReference>
<dbReference type="Pfam" id="PF06971">
    <property type="entry name" value="Put_DNA-bind_N"/>
    <property type="match status" value="1"/>
</dbReference>
<feature type="domain" description="CoA-binding" evidence="8">
    <location>
        <begin position="83"/>
        <end position="184"/>
    </location>
</feature>
<comment type="subcellular location">
    <subcellularLocation>
        <location evidence="7">Cytoplasm</location>
    </subcellularLocation>
</comment>
<evidence type="ECO:0000256" key="2">
    <source>
        <dbReference type="ARBA" id="ARBA00022491"/>
    </source>
</evidence>
<evidence type="ECO:0000256" key="5">
    <source>
        <dbReference type="ARBA" id="ARBA00023125"/>
    </source>
</evidence>
<keyword evidence="2 7" id="KW-0678">Repressor</keyword>
<reference evidence="9 10" key="1">
    <citation type="journal article" date="2015" name="Genome Announc.">
        <title>Expanding the biotechnology potential of lactobacilli through comparative genomics of 213 strains and associated genera.</title>
        <authorList>
            <person name="Sun Z."/>
            <person name="Harris H.M."/>
            <person name="McCann A."/>
            <person name="Guo C."/>
            <person name="Argimon S."/>
            <person name="Zhang W."/>
            <person name="Yang X."/>
            <person name="Jeffery I.B."/>
            <person name="Cooney J.C."/>
            <person name="Kagawa T.F."/>
            <person name="Liu W."/>
            <person name="Song Y."/>
            <person name="Salvetti E."/>
            <person name="Wrobel A."/>
            <person name="Rasinkangas P."/>
            <person name="Parkhill J."/>
            <person name="Rea M.C."/>
            <person name="O'Sullivan O."/>
            <person name="Ritari J."/>
            <person name="Douillard F.P."/>
            <person name="Paul Ross R."/>
            <person name="Yang R."/>
            <person name="Briner A.E."/>
            <person name="Felis G.E."/>
            <person name="de Vos W.M."/>
            <person name="Barrangou R."/>
            <person name="Klaenhammer T.R."/>
            <person name="Caufield P.W."/>
            <person name="Cui Y."/>
            <person name="Zhang H."/>
            <person name="O'Toole P.W."/>
        </authorList>
    </citation>
    <scope>NUCLEOTIDE SEQUENCE [LARGE SCALE GENOMIC DNA]</scope>
    <source>
        <strain evidence="9 10">DSM 20623</strain>
    </source>
</reference>
<gene>
    <name evidence="7" type="primary">rex</name>
    <name evidence="9" type="ORF">IV74_GL002169</name>
</gene>
<dbReference type="GO" id="GO:0003677">
    <property type="term" value="F:DNA binding"/>
    <property type="evidence" value="ECO:0007669"/>
    <property type="project" value="UniProtKB-UniRule"/>
</dbReference>
<name>A0A0R2HNY1_CARDV</name>
<dbReference type="SUPFAM" id="SSF51735">
    <property type="entry name" value="NAD(P)-binding Rossmann-fold domains"/>
    <property type="match status" value="1"/>
</dbReference>
<dbReference type="GO" id="GO:0045892">
    <property type="term" value="P:negative regulation of DNA-templated transcription"/>
    <property type="evidence" value="ECO:0007669"/>
    <property type="project" value="InterPro"/>
</dbReference>
<organism evidence="9 10">
    <name type="scientific">Carnobacterium divergens DSM 20623</name>
    <dbReference type="NCBI Taxonomy" id="1449336"/>
    <lineage>
        <taxon>Bacteria</taxon>
        <taxon>Bacillati</taxon>
        <taxon>Bacillota</taxon>
        <taxon>Bacilli</taxon>
        <taxon>Lactobacillales</taxon>
        <taxon>Carnobacteriaceae</taxon>
        <taxon>Carnobacterium</taxon>
    </lineage>
</organism>
<dbReference type="NCBIfam" id="NF003994">
    <property type="entry name" value="PRK05472.2-3"/>
    <property type="match status" value="1"/>
</dbReference>
<dbReference type="Proteomes" id="UP000051658">
    <property type="component" value="Unassembled WGS sequence"/>
</dbReference>
<dbReference type="InterPro" id="IPR022876">
    <property type="entry name" value="Tscrpt_rep_Rex"/>
</dbReference>
<keyword evidence="4 7" id="KW-0520">NAD</keyword>
<dbReference type="SUPFAM" id="SSF46785">
    <property type="entry name" value="Winged helix' DNA-binding domain"/>
    <property type="match status" value="1"/>
</dbReference>
<dbReference type="InterPro" id="IPR009718">
    <property type="entry name" value="Rex_DNA-bd_C_dom"/>
</dbReference>
<dbReference type="RefSeq" id="WP_034569130.1">
    <property type="nucleotide sequence ID" value="NZ_JQBS01000035.1"/>
</dbReference>
<dbReference type="InterPro" id="IPR058203">
    <property type="entry name" value="Rex_bacilli-type"/>
</dbReference>
<comment type="caution">
    <text evidence="9">The sequence shown here is derived from an EMBL/GenBank/DDBJ whole genome shotgun (WGS) entry which is preliminary data.</text>
</comment>
<comment type="subunit">
    <text evidence="7">Homodimer.</text>
</comment>
<evidence type="ECO:0000256" key="4">
    <source>
        <dbReference type="ARBA" id="ARBA00023027"/>
    </source>
</evidence>
<dbReference type="InterPro" id="IPR036291">
    <property type="entry name" value="NAD(P)-bd_dom_sf"/>
</dbReference>
<dbReference type="HAMAP" id="MF_01131">
    <property type="entry name" value="Rex"/>
    <property type="match status" value="1"/>
</dbReference>
<dbReference type="GO" id="GO:0005737">
    <property type="term" value="C:cytoplasm"/>
    <property type="evidence" value="ECO:0007669"/>
    <property type="project" value="UniProtKB-SubCell"/>
</dbReference>
<dbReference type="SMART" id="SM00881">
    <property type="entry name" value="CoA_binding"/>
    <property type="match status" value="1"/>
</dbReference>
<dbReference type="AlphaFoldDB" id="A0A0R2HNY1"/>
<dbReference type="PATRIC" id="fig|1449336.4.peg.2207"/>
<evidence type="ECO:0000259" key="8">
    <source>
        <dbReference type="SMART" id="SM00881"/>
    </source>
</evidence>
<keyword evidence="6 7" id="KW-0804">Transcription</keyword>
<dbReference type="GO" id="GO:0051775">
    <property type="term" value="P:response to redox state"/>
    <property type="evidence" value="ECO:0007669"/>
    <property type="project" value="InterPro"/>
</dbReference>
<evidence type="ECO:0000313" key="10">
    <source>
        <dbReference type="Proteomes" id="UP000051658"/>
    </source>
</evidence>
<dbReference type="GeneID" id="89589160"/>
<evidence type="ECO:0000256" key="1">
    <source>
        <dbReference type="ARBA" id="ARBA00022490"/>
    </source>
</evidence>
<dbReference type="GO" id="GO:0003700">
    <property type="term" value="F:DNA-binding transcription factor activity"/>
    <property type="evidence" value="ECO:0007669"/>
    <property type="project" value="UniProtKB-UniRule"/>
</dbReference>
<dbReference type="NCBIfam" id="NF003996">
    <property type="entry name" value="PRK05472.2-5"/>
    <property type="match status" value="1"/>
</dbReference>
<dbReference type="InterPro" id="IPR036388">
    <property type="entry name" value="WH-like_DNA-bd_sf"/>
</dbReference>
<dbReference type="Gene3D" id="3.40.50.720">
    <property type="entry name" value="NAD(P)-binding Rossmann-like Domain"/>
    <property type="match status" value="1"/>
</dbReference>
<dbReference type="InterPro" id="IPR003781">
    <property type="entry name" value="CoA-bd"/>
</dbReference>
<proteinExistence type="inferred from homology"/>
<dbReference type="InterPro" id="IPR036390">
    <property type="entry name" value="WH_DNA-bd_sf"/>
</dbReference>